<keyword evidence="3" id="KW-1003">Cell membrane</keyword>
<keyword evidence="2" id="KW-0813">Transport</keyword>
<feature type="transmembrane region" description="Helical" evidence="8">
    <location>
        <begin position="143"/>
        <end position="161"/>
    </location>
</feature>
<dbReference type="RefSeq" id="WP_073585830.1">
    <property type="nucleotide sequence ID" value="NZ_AP024897.1"/>
</dbReference>
<name>A0A1M7Z128_9VIBR</name>
<dbReference type="PANTHER" id="PTHR42865:SF7">
    <property type="entry name" value="PROTON_GLUTAMATE-ASPARTATE SYMPORTER"/>
    <property type="match status" value="1"/>
</dbReference>
<dbReference type="PANTHER" id="PTHR42865">
    <property type="entry name" value="PROTON/GLUTAMATE-ASPARTATE SYMPORTER"/>
    <property type="match status" value="1"/>
</dbReference>
<dbReference type="EMBL" id="FRFG01000062">
    <property type="protein sequence ID" value="SHO58386.1"/>
    <property type="molecule type" value="Genomic_DNA"/>
</dbReference>
<evidence type="ECO:0000256" key="1">
    <source>
        <dbReference type="ARBA" id="ARBA00004651"/>
    </source>
</evidence>
<dbReference type="Pfam" id="PF00375">
    <property type="entry name" value="SDF"/>
    <property type="match status" value="1"/>
</dbReference>
<evidence type="ECO:0000256" key="8">
    <source>
        <dbReference type="SAM" id="Phobius"/>
    </source>
</evidence>
<feature type="transmembrane region" description="Helical" evidence="8">
    <location>
        <begin position="209"/>
        <end position="235"/>
    </location>
</feature>
<feature type="transmembrane region" description="Helical" evidence="8">
    <location>
        <begin position="78"/>
        <end position="100"/>
    </location>
</feature>
<protein>
    <submittedName>
        <fullName evidence="9">Proton glutamate symport protein</fullName>
    </submittedName>
</protein>
<evidence type="ECO:0000256" key="7">
    <source>
        <dbReference type="ARBA" id="ARBA00023136"/>
    </source>
</evidence>
<evidence type="ECO:0000256" key="4">
    <source>
        <dbReference type="ARBA" id="ARBA00022692"/>
    </source>
</evidence>
<feature type="transmembrane region" description="Helical" evidence="8">
    <location>
        <begin position="41"/>
        <end position="66"/>
    </location>
</feature>
<dbReference type="InterPro" id="IPR036458">
    <property type="entry name" value="Na:dicarbo_symporter_sf"/>
</dbReference>
<evidence type="ECO:0000313" key="9">
    <source>
        <dbReference type="EMBL" id="SHO58386.1"/>
    </source>
</evidence>
<dbReference type="InterPro" id="IPR001991">
    <property type="entry name" value="Na-dicarboxylate_symporter"/>
</dbReference>
<dbReference type="SUPFAM" id="SSF118215">
    <property type="entry name" value="Proton glutamate symport protein"/>
    <property type="match status" value="1"/>
</dbReference>
<gene>
    <name evidence="9" type="primary">gltP_2</name>
    <name evidence="9" type="ORF">VQ7734_04158</name>
</gene>
<accession>A0A1M7Z128</accession>
<evidence type="ECO:0000256" key="3">
    <source>
        <dbReference type="ARBA" id="ARBA00022475"/>
    </source>
</evidence>
<reference evidence="10" key="1">
    <citation type="submission" date="2016-12" db="EMBL/GenBank/DDBJ databases">
        <authorList>
            <person name="Rodrigo-Torres L."/>
            <person name="Arahal R.D."/>
            <person name="Lucena T."/>
        </authorList>
    </citation>
    <scope>NUCLEOTIDE SEQUENCE [LARGE SCALE GENOMIC DNA]</scope>
</reference>
<evidence type="ECO:0000313" key="10">
    <source>
        <dbReference type="Proteomes" id="UP000184600"/>
    </source>
</evidence>
<feature type="transmembrane region" description="Helical" evidence="8">
    <location>
        <begin position="182"/>
        <end position="203"/>
    </location>
</feature>
<feature type="transmembrane region" description="Helical" evidence="8">
    <location>
        <begin position="348"/>
        <end position="370"/>
    </location>
</feature>
<comment type="subcellular location">
    <subcellularLocation>
        <location evidence="1">Cell membrane</location>
        <topology evidence="1">Multi-pass membrane protein</topology>
    </subcellularLocation>
</comment>
<proteinExistence type="predicted"/>
<dbReference type="Gene3D" id="1.10.3860.10">
    <property type="entry name" value="Sodium:dicarboxylate symporter"/>
    <property type="match status" value="1"/>
</dbReference>
<dbReference type="GO" id="GO:0005886">
    <property type="term" value="C:plasma membrane"/>
    <property type="evidence" value="ECO:0007669"/>
    <property type="project" value="UniProtKB-SubCell"/>
</dbReference>
<dbReference type="GO" id="GO:0006835">
    <property type="term" value="P:dicarboxylic acid transport"/>
    <property type="evidence" value="ECO:0007669"/>
    <property type="project" value="TreeGrafter"/>
</dbReference>
<keyword evidence="7 8" id="KW-0472">Membrane</keyword>
<sequence>MKTMKLTTKIFIGLAAGIVVGLLLQDSPAIANTYIKPVGTLFINLIKMLIVPLVFSSLIVGAASIGDIKTLGRIGGKTLSYYLLTTAFAVAIGLVLSMLLTPGAGLSMPVAETAMKAKTVSLADTFLNIIPKNPLKGLVEGNMLQIIAFALFLGMGATSLPTAKAQPFISFFESLAEIMYKITGFVMSLAPYGVFGLIVPVVASNGTAVLLPLIKVIGAVYVGCLLQMVFVYAVTVNGLSRVSLSEFLKGILPAAATAFSTSSSSGTLPVSIKTIKENFGVSDRIASFVLPLGATINMGGTSLYQGVCAIFIAQVYGIDLSFAQMGTIVLTATLGAIGTAGVPGGGLIMLSIVLSSVGLPLEGLTLIAGIDRILDMARTSINVIGDLAAAIVVGASEKEIGVVETAEASTAGDEQEVSPETIS</sequence>
<keyword evidence="4 8" id="KW-0812">Transmembrane</keyword>
<dbReference type="FunFam" id="1.10.3860.10:FF:000001">
    <property type="entry name" value="C4-dicarboxylate transport protein"/>
    <property type="match status" value="1"/>
</dbReference>
<dbReference type="PRINTS" id="PR00173">
    <property type="entry name" value="EDTRNSPORT"/>
</dbReference>
<organism evidence="9 10">
    <name type="scientific">Vibrio quintilis</name>
    <dbReference type="NCBI Taxonomy" id="1117707"/>
    <lineage>
        <taxon>Bacteria</taxon>
        <taxon>Pseudomonadati</taxon>
        <taxon>Pseudomonadota</taxon>
        <taxon>Gammaproteobacteria</taxon>
        <taxon>Vibrionales</taxon>
        <taxon>Vibrionaceae</taxon>
        <taxon>Vibrio</taxon>
    </lineage>
</organism>
<evidence type="ECO:0000256" key="2">
    <source>
        <dbReference type="ARBA" id="ARBA00022448"/>
    </source>
</evidence>
<feature type="transmembrane region" description="Helical" evidence="8">
    <location>
        <begin position="320"/>
        <end position="342"/>
    </location>
</feature>
<keyword evidence="6 8" id="KW-1133">Transmembrane helix</keyword>
<dbReference type="GO" id="GO:0015293">
    <property type="term" value="F:symporter activity"/>
    <property type="evidence" value="ECO:0007669"/>
    <property type="project" value="UniProtKB-KW"/>
</dbReference>
<dbReference type="STRING" id="1117707.VQ7734_04158"/>
<dbReference type="AlphaFoldDB" id="A0A1M7Z128"/>
<evidence type="ECO:0000256" key="6">
    <source>
        <dbReference type="ARBA" id="ARBA00022989"/>
    </source>
</evidence>
<dbReference type="Proteomes" id="UP000184600">
    <property type="component" value="Unassembled WGS sequence"/>
</dbReference>
<keyword evidence="10" id="KW-1185">Reference proteome</keyword>
<evidence type="ECO:0000256" key="5">
    <source>
        <dbReference type="ARBA" id="ARBA00022847"/>
    </source>
</evidence>
<keyword evidence="5" id="KW-0769">Symport</keyword>